<evidence type="ECO:0000259" key="1">
    <source>
        <dbReference type="PROSITE" id="PS50181"/>
    </source>
</evidence>
<dbReference type="InterPro" id="IPR001810">
    <property type="entry name" value="F-box_dom"/>
</dbReference>
<dbReference type="InterPro" id="IPR032675">
    <property type="entry name" value="LRR_dom_sf"/>
</dbReference>
<dbReference type="SUPFAM" id="SSF52047">
    <property type="entry name" value="RNI-like"/>
    <property type="match status" value="1"/>
</dbReference>
<accession>A0A3Q7IXP1</accession>
<dbReference type="Proteomes" id="UP000004994">
    <property type="component" value="Chromosome 11"/>
</dbReference>
<dbReference type="Gramene" id="Solyc11g050821.1.1">
    <property type="protein sequence ID" value="Solyc11g050821.1.1"/>
    <property type="gene ID" value="Solyc11g050821.1"/>
</dbReference>
<dbReference type="InterPro" id="IPR053781">
    <property type="entry name" value="F-box_AtFBL13-like"/>
</dbReference>
<dbReference type="Pfam" id="PF00646">
    <property type="entry name" value="F-box"/>
    <property type="match status" value="1"/>
</dbReference>
<feature type="domain" description="F-box" evidence="1">
    <location>
        <begin position="34"/>
        <end position="87"/>
    </location>
</feature>
<evidence type="ECO:0000313" key="2">
    <source>
        <dbReference type="EnsemblPlants" id="Solyc11g050821.1.1"/>
    </source>
</evidence>
<dbReference type="PANTHER" id="PTHR31639">
    <property type="entry name" value="F-BOX PROTEIN-LIKE"/>
    <property type="match status" value="1"/>
</dbReference>
<dbReference type="SUPFAM" id="SSF81383">
    <property type="entry name" value="F-box domain"/>
    <property type="match status" value="1"/>
</dbReference>
<evidence type="ECO:0000313" key="3">
    <source>
        <dbReference type="Proteomes" id="UP000004994"/>
    </source>
</evidence>
<dbReference type="InterPro" id="IPR036047">
    <property type="entry name" value="F-box-like_dom_sf"/>
</dbReference>
<reference evidence="2" key="2">
    <citation type="submission" date="2019-01" db="UniProtKB">
        <authorList>
            <consortium name="EnsemblPlants"/>
        </authorList>
    </citation>
    <scope>IDENTIFICATION</scope>
    <source>
        <strain evidence="2">cv. Heinz 1706</strain>
    </source>
</reference>
<reference evidence="2" key="1">
    <citation type="journal article" date="2012" name="Nature">
        <title>The tomato genome sequence provides insights into fleshy fruit evolution.</title>
        <authorList>
            <consortium name="Tomato Genome Consortium"/>
        </authorList>
    </citation>
    <scope>NUCLEOTIDE SEQUENCE [LARGE SCALE GENOMIC DNA]</scope>
    <source>
        <strain evidence="2">cv. Heinz 1706</strain>
    </source>
</reference>
<dbReference type="CDD" id="cd22160">
    <property type="entry name" value="F-box_AtFBL13-like"/>
    <property type="match status" value="1"/>
</dbReference>
<organism evidence="2">
    <name type="scientific">Solanum lycopersicum</name>
    <name type="common">Tomato</name>
    <name type="synonym">Lycopersicon esculentum</name>
    <dbReference type="NCBI Taxonomy" id="4081"/>
    <lineage>
        <taxon>Eukaryota</taxon>
        <taxon>Viridiplantae</taxon>
        <taxon>Streptophyta</taxon>
        <taxon>Embryophyta</taxon>
        <taxon>Tracheophyta</taxon>
        <taxon>Spermatophyta</taxon>
        <taxon>Magnoliopsida</taxon>
        <taxon>eudicotyledons</taxon>
        <taxon>Gunneridae</taxon>
        <taxon>Pentapetalae</taxon>
        <taxon>asterids</taxon>
        <taxon>lamiids</taxon>
        <taxon>Solanales</taxon>
        <taxon>Solanaceae</taxon>
        <taxon>Solanoideae</taxon>
        <taxon>Solaneae</taxon>
        <taxon>Solanum</taxon>
        <taxon>Solanum subgen. Lycopersicon</taxon>
    </lineage>
</organism>
<dbReference type="InParanoid" id="A0A3Q7IXP1"/>
<dbReference type="STRING" id="4081.A0A3Q7IXP1"/>
<protein>
    <recommendedName>
        <fullName evidence="1">F-box domain-containing protein</fullName>
    </recommendedName>
</protein>
<dbReference type="PANTHER" id="PTHR31639:SF166">
    <property type="entry name" value="F-BOX DOMAIN-CONTAINING PROTEIN"/>
    <property type="match status" value="1"/>
</dbReference>
<dbReference type="AlphaFoldDB" id="A0A3Q7IXP1"/>
<keyword evidence="3" id="KW-1185">Reference proteome</keyword>
<proteinExistence type="predicted"/>
<name>A0A3Q7IXP1_SOLLC</name>
<dbReference type="PROSITE" id="PS50181">
    <property type="entry name" value="FBOX"/>
    <property type="match status" value="1"/>
</dbReference>
<dbReference type="FunCoup" id="A0A3Q7IXP1">
    <property type="interactions" value="1736"/>
</dbReference>
<dbReference type="EnsemblPlants" id="Solyc11g050821.1.1">
    <property type="protein sequence ID" value="Solyc11g050821.1.1"/>
    <property type="gene ID" value="Solyc11g050821.1"/>
</dbReference>
<sequence>MCKRKINLGKSRFKTILESCSLLEKREVGVMETLDRVSKLPDSLLVQILSLLPTQEAFTTFILSKTWRYVWSYVDNFNFSHKNYLKTKEFVPFVDYVLVSRWLSIAVEKNVEDFVYRSSSNSNGCTLPESFYYCSSLVTLHLTFYCGFTDEDIVKLLSGCPALETMEVDIVGGFSRLKISSLKMKRQNLRVHHKCRLVDVSSLVNVNDEEDSCMDSHQVFGTDYLHKLSCASELTTGTWLIEVCSNIKGMKNISCNSKGAQIPEMKCKYLMLEELDLDKLNLFGVPGLLRALAHVETLNINFTTVEVTSTLLLASVLFMKF</sequence>
<dbReference type="Gene3D" id="3.80.10.10">
    <property type="entry name" value="Ribonuclease Inhibitor"/>
    <property type="match status" value="1"/>
</dbReference>